<name>A0A371F0G7_MUCPR</name>
<dbReference type="OrthoDB" id="1458780at2759"/>
<dbReference type="Pfam" id="PF07727">
    <property type="entry name" value="RVT_2"/>
    <property type="match status" value="1"/>
</dbReference>
<accession>A0A371F0G7</accession>
<comment type="caution">
    <text evidence="4">The sequence shown here is derived from an EMBL/GenBank/DDBJ whole genome shotgun (WGS) entry which is preliminary data.</text>
</comment>
<feature type="domain" description="Reverse transcriptase Ty1/copia-type" evidence="3">
    <location>
        <begin position="194"/>
        <end position="253"/>
    </location>
</feature>
<feature type="non-terminal residue" evidence="4">
    <location>
        <position position="1"/>
    </location>
</feature>
<dbReference type="EMBL" id="QJKJ01011235">
    <property type="protein sequence ID" value="RDX71704.1"/>
    <property type="molecule type" value="Genomic_DNA"/>
</dbReference>
<keyword evidence="1" id="KW-0175">Coiled coil</keyword>
<evidence type="ECO:0000256" key="1">
    <source>
        <dbReference type="SAM" id="Coils"/>
    </source>
</evidence>
<evidence type="ECO:0000313" key="4">
    <source>
        <dbReference type="EMBL" id="RDX71704.1"/>
    </source>
</evidence>
<feature type="coiled-coil region" evidence="1">
    <location>
        <begin position="31"/>
        <end position="76"/>
    </location>
</feature>
<proteinExistence type="predicted"/>
<gene>
    <name evidence="4" type="ORF">CR513_48904</name>
</gene>
<dbReference type="InterPro" id="IPR013103">
    <property type="entry name" value="RVT_2"/>
</dbReference>
<dbReference type="Proteomes" id="UP000257109">
    <property type="component" value="Unassembled WGS sequence"/>
</dbReference>
<dbReference type="PANTHER" id="PTHR11439">
    <property type="entry name" value="GAG-POL-RELATED RETROTRANSPOSON"/>
    <property type="match status" value="1"/>
</dbReference>
<dbReference type="AlphaFoldDB" id="A0A371F0G7"/>
<evidence type="ECO:0000256" key="2">
    <source>
        <dbReference type="SAM" id="MobiDB-lite"/>
    </source>
</evidence>
<evidence type="ECO:0000313" key="5">
    <source>
        <dbReference type="Proteomes" id="UP000257109"/>
    </source>
</evidence>
<dbReference type="STRING" id="157652.A0A371F0G7"/>
<sequence length="381" mass="44332">MCKFKDIQQDLQCIHLKEAWEILVNTYCDGEKNKKVKLQTLRRQCELLQMEDSEYIANYFDRMQELINAMRACKEKELKNLDTMKVEELQHSLEAHDMRVNKRKILKEQAFKAHTNYKGKSKGPWKGNKSSTNKKHQDQEFGETSESSKERRIDQTQKQESWNRLWRSLVAIAINTGWSTHQLNVKFAFLNGPLKEEMMNEFEMSDLGLLSYFLGIEFKMTRYGMVMHKTKYAKDLLKRLNIQQSNPVGTPTEVGLNLKKETNEEQVDPTHYRRIVGCLRFMQEPKQSHLLAAKRILRYVQGIVDFGILFPKEETTAKPELVGYSDSDWCGDKQDKKGTAGFNLLANNLEIERDTVKSSIQTNDIAGFVCQNHCRATRAET</sequence>
<evidence type="ECO:0000259" key="3">
    <source>
        <dbReference type="Pfam" id="PF07727"/>
    </source>
</evidence>
<feature type="region of interest" description="Disordered" evidence="2">
    <location>
        <begin position="116"/>
        <end position="157"/>
    </location>
</feature>
<feature type="compositionally biased region" description="Basic and acidic residues" evidence="2">
    <location>
        <begin position="146"/>
        <end position="157"/>
    </location>
</feature>
<reference evidence="4" key="1">
    <citation type="submission" date="2018-05" db="EMBL/GenBank/DDBJ databases">
        <title>Draft genome of Mucuna pruriens seed.</title>
        <authorList>
            <person name="Nnadi N.E."/>
            <person name="Vos R."/>
            <person name="Hasami M.H."/>
            <person name="Devisetty U.K."/>
            <person name="Aguiy J.C."/>
        </authorList>
    </citation>
    <scope>NUCLEOTIDE SEQUENCE [LARGE SCALE GENOMIC DNA]</scope>
    <source>
        <strain evidence="4">JCA_2017</strain>
    </source>
</reference>
<organism evidence="4 5">
    <name type="scientific">Mucuna pruriens</name>
    <name type="common">Velvet bean</name>
    <name type="synonym">Dolichos pruriens</name>
    <dbReference type="NCBI Taxonomy" id="157652"/>
    <lineage>
        <taxon>Eukaryota</taxon>
        <taxon>Viridiplantae</taxon>
        <taxon>Streptophyta</taxon>
        <taxon>Embryophyta</taxon>
        <taxon>Tracheophyta</taxon>
        <taxon>Spermatophyta</taxon>
        <taxon>Magnoliopsida</taxon>
        <taxon>eudicotyledons</taxon>
        <taxon>Gunneridae</taxon>
        <taxon>Pentapetalae</taxon>
        <taxon>rosids</taxon>
        <taxon>fabids</taxon>
        <taxon>Fabales</taxon>
        <taxon>Fabaceae</taxon>
        <taxon>Papilionoideae</taxon>
        <taxon>50 kb inversion clade</taxon>
        <taxon>NPAAA clade</taxon>
        <taxon>indigoferoid/millettioid clade</taxon>
        <taxon>Phaseoleae</taxon>
        <taxon>Mucuna</taxon>
    </lineage>
</organism>
<dbReference type="PANTHER" id="PTHR11439:SF517">
    <property type="entry name" value="CYSTEINE-RICH RLK (RECEPTOR-LIKE PROTEIN KINASE) 8"/>
    <property type="match status" value="1"/>
</dbReference>
<keyword evidence="5" id="KW-1185">Reference proteome</keyword>
<protein>
    <submittedName>
        <fullName evidence="4">Mitochondrial protein</fullName>
    </submittedName>
</protein>